<proteinExistence type="inferred from homology"/>
<evidence type="ECO:0000256" key="5">
    <source>
        <dbReference type="ARBA" id="ARBA00022741"/>
    </source>
</evidence>
<evidence type="ECO:0000256" key="4">
    <source>
        <dbReference type="ARBA" id="ARBA00022598"/>
    </source>
</evidence>
<keyword evidence="6" id="KW-0067">ATP-binding</keyword>
<evidence type="ECO:0000256" key="9">
    <source>
        <dbReference type="ARBA" id="ARBA00049929"/>
    </source>
</evidence>
<dbReference type="PANTHER" id="PTHR43766:SF1">
    <property type="entry name" value="TRYPTOPHAN--TRNA LIGASE, MITOCHONDRIAL"/>
    <property type="match status" value="1"/>
</dbReference>
<name>A0A381ZJR4_9ZZZZ</name>
<dbReference type="EMBL" id="UINC01021441">
    <property type="protein sequence ID" value="SVA88987.1"/>
    <property type="molecule type" value="Genomic_DNA"/>
</dbReference>
<evidence type="ECO:0000256" key="8">
    <source>
        <dbReference type="ARBA" id="ARBA00023146"/>
    </source>
</evidence>
<dbReference type="GO" id="GO:0005524">
    <property type="term" value="F:ATP binding"/>
    <property type="evidence" value="ECO:0007669"/>
    <property type="project" value="UniProtKB-KW"/>
</dbReference>
<dbReference type="SUPFAM" id="SSF52374">
    <property type="entry name" value="Nucleotidylyl transferase"/>
    <property type="match status" value="1"/>
</dbReference>
<reference evidence="10" key="1">
    <citation type="submission" date="2018-05" db="EMBL/GenBank/DDBJ databases">
        <authorList>
            <person name="Lanie J.A."/>
            <person name="Ng W.-L."/>
            <person name="Kazmierczak K.M."/>
            <person name="Andrzejewski T.M."/>
            <person name="Davidsen T.M."/>
            <person name="Wayne K.J."/>
            <person name="Tettelin H."/>
            <person name="Glass J.I."/>
            <person name="Rusch D."/>
            <person name="Podicherti R."/>
            <person name="Tsui H.-C.T."/>
            <person name="Winkler M.E."/>
        </authorList>
    </citation>
    <scope>NUCLEOTIDE SEQUENCE</scope>
</reference>
<comment type="similarity">
    <text evidence="2">Belongs to the class-I aminoacyl-tRNA synthetase family.</text>
</comment>
<evidence type="ECO:0000256" key="2">
    <source>
        <dbReference type="ARBA" id="ARBA00005594"/>
    </source>
</evidence>
<dbReference type="InterPro" id="IPR001412">
    <property type="entry name" value="aa-tRNA-synth_I_CS"/>
</dbReference>
<dbReference type="AlphaFoldDB" id="A0A381ZJR4"/>
<dbReference type="GO" id="GO:0006436">
    <property type="term" value="P:tryptophanyl-tRNA aminoacylation"/>
    <property type="evidence" value="ECO:0007669"/>
    <property type="project" value="InterPro"/>
</dbReference>
<dbReference type="Gene3D" id="1.10.240.10">
    <property type="entry name" value="Tyrosyl-Transfer RNA Synthetase"/>
    <property type="match status" value="1"/>
</dbReference>
<dbReference type="InterPro" id="IPR002306">
    <property type="entry name" value="Trp-tRNA-ligase"/>
</dbReference>
<dbReference type="GO" id="GO:0005829">
    <property type="term" value="C:cytosol"/>
    <property type="evidence" value="ECO:0007669"/>
    <property type="project" value="TreeGrafter"/>
</dbReference>
<dbReference type="Pfam" id="PF00579">
    <property type="entry name" value="tRNA-synt_1b"/>
    <property type="match status" value="1"/>
</dbReference>
<dbReference type="InterPro" id="IPR002305">
    <property type="entry name" value="aa-tRNA-synth_Ic"/>
</dbReference>
<dbReference type="PRINTS" id="PR01039">
    <property type="entry name" value="TRNASYNTHTRP"/>
</dbReference>
<dbReference type="FunFam" id="1.10.240.10:FF:000005">
    <property type="entry name" value="Tryptophan--tRNA ligase"/>
    <property type="match status" value="1"/>
</dbReference>
<dbReference type="Gene3D" id="3.40.50.620">
    <property type="entry name" value="HUPs"/>
    <property type="match status" value="1"/>
</dbReference>
<keyword evidence="8" id="KW-0030">Aminoacyl-tRNA synthetase</keyword>
<evidence type="ECO:0000256" key="3">
    <source>
        <dbReference type="ARBA" id="ARBA00013161"/>
    </source>
</evidence>
<dbReference type="EC" id="6.1.1.2" evidence="3"/>
<dbReference type="InterPro" id="IPR024109">
    <property type="entry name" value="Trp-tRNA-ligase_bac-type"/>
</dbReference>
<evidence type="ECO:0000256" key="1">
    <source>
        <dbReference type="ARBA" id="ARBA00004173"/>
    </source>
</evidence>
<evidence type="ECO:0000256" key="7">
    <source>
        <dbReference type="ARBA" id="ARBA00022917"/>
    </source>
</evidence>
<keyword evidence="5" id="KW-0547">Nucleotide-binding</keyword>
<organism evidence="10">
    <name type="scientific">marine metagenome</name>
    <dbReference type="NCBI Taxonomy" id="408172"/>
    <lineage>
        <taxon>unclassified sequences</taxon>
        <taxon>metagenomes</taxon>
        <taxon>ecological metagenomes</taxon>
    </lineage>
</organism>
<keyword evidence="7" id="KW-0648">Protein biosynthesis</keyword>
<comment type="catalytic activity">
    <reaction evidence="9">
        <text>tRNA(Trp) + L-tryptophan + ATP = L-tryptophyl-tRNA(Trp) + AMP + diphosphate + H(+)</text>
        <dbReference type="Rhea" id="RHEA:24080"/>
        <dbReference type="Rhea" id="RHEA-COMP:9671"/>
        <dbReference type="Rhea" id="RHEA-COMP:9705"/>
        <dbReference type="ChEBI" id="CHEBI:15378"/>
        <dbReference type="ChEBI" id="CHEBI:30616"/>
        <dbReference type="ChEBI" id="CHEBI:33019"/>
        <dbReference type="ChEBI" id="CHEBI:57912"/>
        <dbReference type="ChEBI" id="CHEBI:78442"/>
        <dbReference type="ChEBI" id="CHEBI:78535"/>
        <dbReference type="ChEBI" id="CHEBI:456215"/>
        <dbReference type="EC" id="6.1.1.2"/>
    </reaction>
</comment>
<comment type="subcellular location">
    <subcellularLocation>
        <location evidence="1">Mitochondrion</location>
    </subcellularLocation>
</comment>
<sequence length="329" mass="37801">MKAKRILSGMQPSGKLHLGNYFGALKNWVRLQDEFECYFFIADWHALSSLYEDPKRIKEYSFELAVDWLSAGLDPEKSTIFIQSEIPEHAELHMILSMIVPVPWLERNPTYKEKQDEIKNVDMSSYGFLGYPVLQTADIILYKADYVPVGIDQAPHLEISREIVRRFHKFYKKKIFIEPAAKISDIPKLNGLDGMKMSKTYNNAIFLSDSEKEIAKKVQSMLTDPARARREDPGDPDVCNLYPFHKIYSPQTMRDEIESDCRTAKIGCGDCKKMLTQTMLEGMRPMREKREEVLARPGDVKEILREGTLKAHAGAKSTLEQVKQAMKLT</sequence>
<dbReference type="InterPro" id="IPR050203">
    <property type="entry name" value="Trp-tRNA_synthetase"/>
</dbReference>
<dbReference type="InterPro" id="IPR014729">
    <property type="entry name" value="Rossmann-like_a/b/a_fold"/>
</dbReference>
<dbReference type="GO" id="GO:0004830">
    <property type="term" value="F:tryptophan-tRNA ligase activity"/>
    <property type="evidence" value="ECO:0007669"/>
    <property type="project" value="UniProtKB-EC"/>
</dbReference>
<dbReference type="NCBIfam" id="TIGR00233">
    <property type="entry name" value="trpS"/>
    <property type="match status" value="1"/>
</dbReference>
<evidence type="ECO:0000256" key="6">
    <source>
        <dbReference type="ARBA" id="ARBA00022840"/>
    </source>
</evidence>
<dbReference type="GO" id="GO:0005739">
    <property type="term" value="C:mitochondrion"/>
    <property type="evidence" value="ECO:0007669"/>
    <property type="project" value="UniProtKB-SubCell"/>
</dbReference>
<keyword evidence="4" id="KW-0436">Ligase</keyword>
<dbReference type="PANTHER" id="PTHR43766">
    <property type="entry name" value="TRYPTOPHAN--TRNA LIGASE, MITOCHONDRIAL"/>
    <property type="match status" value="1"/>
</dbReference>
<accession>A0A381ZJR4</accession>
<evidence type="ECO:0000313" key="10">
    <source>
        <dbReference type="EMBL" id="SVA88987.1"/>
    </source>
</evidence>
<dbReference type="HAMAP" id="MF_00140_B">
    <property type="entry name" value="Trp_tRNA_synth_B"/>
    <property type="match status" value="1"/>
</dbReference>
<protein>
    <recommendedName>
        <fullName evidence="3">tryptophan--tRNA ligase</fullName>
        <ecNumber evidence="3">6.1.1.2</ecNumber>
    </recommendedName>
</protein>
<gene>
    <name evidence="10" type="ORF">METZ01_LOCUS141841</name>
</gene>
<dbReference type="PROSITE" id="PS00178">
    <property type="entry name" value="AA_TRNA_LIGASE_I"/>
    <property type="match status" value="1"/>
</dbReference>
<dbReference type="CDD" id="cd00806">
    <property type="entry name" value="TrpRS_core"/>
    <property type="match status" value="1"/>
</dbReference>